<dbReference type="AlphaFoldDB" id="A0A6M3X4Y9"/>
<gene>
    <name evidence="1" type="ORF">MM171A02306_0017</name>
</gene>
<accession>A0A6M3X4Y9</accession>
<proteinExistence type="predicted"/>
<reference evidence="1" key="1">
    <citation type="submission" date="2020-03" db="EMBL/GenBank/DDBJ databases">
        <title>The deep terrestrial virosphere.</title>
        <authorList>
            <person name="Holmfeldt K."/>
            <person name="Nilsson E."/>
            <person name="Simone D."/>
            <person name="Lopez-Fernandez M."/>
            <person name="Wu X."/>
            <person name="de Brujin I."/>
            <person name="Lundin D."/>
            <person name="Andersson A."/>
            <person name="Bertilsson S."/>
            <person name="Dopson M."/>
        </authorList>
    </citation>
    <scope>NUCLEOTIDE SEQUENCE</scope>
    <source>
        <strain evidence="1">MM171A02306</strain>
    </source>
</reference>
<name>A0A6M3X4Y9_9ZZZZ</name>
<protein>
    <submittedName>
        <fullName evidence="1">Uncharacterized protein</fullName>
    </submittedName>
</protein>
<organism evidence="1">
    <name type="scientific">viral metagenome</name>
    <dbReference type="NCBI Taxonomy" id="1070528"/>
    <lineage>
        <taxon>unclassified sequences</taxon>
        <taxon>metagenomes</taxon>
        <taxon>organismal metagenomes</taxon>
    </lineage>
</organism>
<sequence length="63" mass="7143">MDHTKPDPIKCGAGRGEECCIFLTAGSKGFECERFGGWRDMLISRTTNAKRNPEEPYPQCMKF</sequence>
<dbReference type="EMBL" id="MT143925">
    <property type="protein sequence ID" value="QJH92850.1"/>
    <property type="molecule type" value="Genomic_DNA"/>
</dbReference>
<evidence type="ECO:0000313" key="1">
    <source>
        <dbReference type="EMBL" id="QJH92850.1"/>
    </source>
</evidence>